<evidence type="ECO:0000313" key="2">
    <source>
        <dbReference type="EMBL" id="REH39922.1"/>
    </source>
</evidence>
<keyword evidence="3" id="KW-1185">Reference proteome</keyword>
<dbReference type="SUPFAM" id="SSF50249">
    <property type="entry name" value="Nucleic acid-binding proteins"/>
    <property type="match status" value="1"/>
</dbReference>
<dbReference type="NCBIfam" id="TIGR04418">
    <property type="entry name" value="PriB_gamma"/>
    <property type="match status" value="1"/>
</dbReference>
<keyword evidence="1" id="KW-0235">DNA replication</keyword>
<dbReference type="GO" id="GO:0003697">
    <property type="term" value="F:single-stranded DNA binding"/>
    <property type="evidence" value="ECO:0007669"/>
    <property type="project" value="UniProtKB-UniRule"/>
</dbReference>
<dbReference type="InterPro" id="IPR012340">
    <property type="entry name" value="NA-bd_OB-fold"/>
</dbReference>
<dbReference type="Gene3D" id="2.40.50.140">
    <property type="entry name" value="Nucleic acid-binding proteins"/>
    <property type="match status" value="1"/>
</dbReference>
<comment type="function">
    <text evidence="1">Involved in the restart of stalled replication forks, which reloads the replicative helicase on sites other than the origin of replication; the PriA-PriB pathway is the major replication restart pathway. During primosome assembly it facilitates complex formation between PriA and DnaT on DNA; stabilizes PriA on DNA. Stimulates the DNA unwinding activity of PriA helicase.</text>
</comment>
<comment type="caution">
    <text evidence="2">The sequence shown here is derived from an EMBL/GenBank/DDBJ whole genome shotgun (WGS) entry which is preliminary data.</text>
</comment>
<sequence>MEQNLLRFSGVIEKIYPRRTSPAGIAHQDFLMRHRSKQTEAGAAREVHLVLKVHVAADLVDALRSFGLGDRVETMGFLATASHRDQEQLVLHAQSLHRQD</sequence>
<keyword evidence="1" id="KW-0639">Primosome</keyword>
<dbReference type="Proteomes" id="UP000256774">
    <property type="component" value="Unassembled WGS sequence"/>
</dbReference>
<name>A0A3E0H9Q6_9GAMM</name>
<dbReference type="GO" id="GO:0006269">
    <property type="term" value="P:DNA replication, synthesis of primer"/>
    <property type="evidence" value="ECO:0007669"/>
    <property type="project" value="UniProtKB-KW"/>
</dbReference>
<protein>
    <recommendedName>
        <fullName evidence="1">Replication restart protein PriB</fullName>
    </recommendedName>
</protein>
<gene>
    <name evidence="1" type="primary">priB</name>
    <name evidence="2" type="ORF">DFR26_0116</name>
</gene>
<accession>A0A3E0H9Q6</accession>
<dbReference type="EMBL" id="QUNR01000001">
    <property type="protein sequence ID" value="REH39922.1"/>
    <property type="molecule type" value="Genomic_DNA"/>
</dbReference>
<dbReference type="GO" id="GO:1990077">
    <property type="term" value="C:primosome complex"/>
    <property type="evidence" value="ECO:0007669"/>
    <property type="project" value="UniProtKB-UniRule"/>
</dbReference>
<dbReference type="RefSeq" id="WP_181898936.1">
    <property type="nucleotide sequence ID" value="NZ_QUNR01000001.1"/>
</dbReference>
<proteinExistence type="inferred from homology"/>
<dbReference type="HAMAP" id="MF_00720">
    <property type="entry name" value="PriB"/>
    <property type="match status" value="1"/>
</dbReference>
<reference evidence="2 3" key="1">
    <citation type="submission" date="2018-08" db="EMBL/GenBank/DDBJ databases">
        <title>Genomic Encyclopedia of Type Strains, Phase IV (KMG-IV): sequencing the most valuable type-strain genomes for metagenomic binning, comparative biology and taxonomic classification.</title>
        <authorList>
            <person name="Goeker M."/>
        </authorList>
    </citation>
    <scope>NUCLEOTIDE SEQUENCE [LARGE SCALE GENOMIC DNA]</scope>
    <source>
        <strain evidence="2 3">DSM 26022</strain>
    </source>
</reference>
<dbReference type="Pfam" id="PF22657">
    <property type="entry name" value="SSB_1"/>
    <property type="match status" value="1"/>
</dbReference>
<dbReference type="AlphaFoldDB" id="A0A3E0H9Q6"/>
<keyword evidence="1" id="KW-0238">DNA-binding</keyword>
<dbReference type="PIRSF" id="PIRSF003135">
    <property type="entry name" value="Primosomal_n"/>
    <property type="match status" value="1"/>
</dbReference>
<evidence type="ECO:0000256" key="1">
    <source>
        <dbReference type="HAMAP-Rule" id="MF_00720"/>
    </source>
</evidence>
<organism evidence="2 3">
    <name type="scientific">Paraperlucidibaca baekdonensis</name>
    <dbReference type="NCBI Taxonomy" id="748120"/>
    <lineage>
        <taxon>Bacteria</taxon>
        <taxon>Pseudomonadati</taxon>
        <taxon>Pseudomonadota</taxon>
        <taxon>Gammaproteobacteria</taxon>
        <taxon>Moraxellales</taxon>
        <taxon>Moraxellaceae</taxon>
        <taxon>Paraperlucidibaca</taxon>
    </lineage>
</organism>
<dbReference type="InterPro" id="IPR023646">
    <property type="entry name" value="Prisomal_replication_PriB"/>
</dbReference>
<evidence type="ECO:0000313" key="3">
    <source>
        <dbReference type="Proteomes" id="UP000256774"/>
    </source>
</evidence>
<comment type="similarity">
    <text evidence="1">Belongs to the PriB family.</text>
</comment>
<comment type="subunit">
    <text evidence="1">Homodimer. Interacts with PriA and DnaT. Component of the replication restart primosome. Primosome assembly occurs via a 'hand-off' mechanism. PriA binds to replication forks, subsequently PriB then DnaT bind; DnaT then displaces ssDNA to generate the helicase loading substrate.</text>
</comment>